<keyword evidence="6 10" id="KW-0406">Ion transport</keyword>
<dbReference type="AlphaFoldDB" id="A0A317E3W7"/>
<comment type="subcellular location">
    <subcellularLocation>
        <location evidence="10">Cell membrane</location>
        <topology evidence="10">Peripheral membrane protein</topology>
    </subcellularLocation>
    <subcellularLocation>
        <location evidence="2">Endomembrane system</location>
        <topology evidence="2">Peripheral membrane protein</topology>
    </subcellularLocation>
</comment>
<keyword evidence="10" id="KW-1003">Cell membrane</keyword>
<dbReference type="GO" id="GO:0016787">
    <property type="term" value="F:hydrolase activity"/>
    <property type="evidence" value="ECO:0007669"/>
    <property type="project" value="UniProtKB-KW"/>
</dbReference>
<dbReference type="PANTHER" id="PTHR13822:SF10">
    <property type="entry name" value="ATP SYNTHASE EPSILON CHAIN, CHLOROPLASTIC"/>
    <property type="match status" value="1"/>
</dbReference>
<organism evidence="14 15">
    <name type="scientific">Zavarzinia compransoris</name>
    <dbReference type="NCBI Taxonomy" id="1264899"/>
    <lineage>
        <taxon>Bacteria</taxon>
        <taxon>Pseudomonadati</taxon>
        <taxon>Pseudomonadota</taxon>
        <taxon>Alphaproteobacteria</taxon>
        <taxon>Rhodospirillales</taxon>
        <taxon>Zavarziniaceae</taxon>
        <taxon>Zavarzinia</taxon>
    </lineage>
</organism>
<dbReference type="HAMAP" id="MF_00530">
    <property type="entry name" value="ATP_synth_epsil_bac"/>
    <property type="match status" value="1"/>
</dbReference>
<dbReference type="InterPro" id="IPR001469">
    <property type="entry name" value="ATP_synth_F1_dsu/esu"/>
</dbReference>
<dbReference type="RefSeq" id="WP_109921490.1">
    <property type="nucleotide sequence ID" value="NZ_QGLF01000003.1"/>
</dbReference>
<accession>A0A317E3W7</accession>
<dbReference type="InterPro" id="IPR036771">
    <property type="entry name" value="ATPsynth_dsu/esu_N"/>
</dbReference>
<comment type="function">
    <text evidence="1 10">Produces ATP from ADP in the presence of a proton gradient across the membrane.</text>
</comment>
<feature type="coiled-coil region" evidence="12">
    <location>
        <begin position="92"/>
        <end position="119"/>
    </location>
</feature>
<proteinExistence type="inferred from homology"/>
<keyword evidence="12" id="KW-0175">Coiled coil</keyword>
<evidence type="ECO:0000256" key="2">
    <source>
        <dbReference type="ARBA" id="ARBA00004184"/>
    </source>
</evidence>
<keyword evidence="5 10" id="KW-0375">Hydrogen ion transport</keyword>
<dbReference type="Pfam" id="PF02823">
    <property type="entry name" value="ATP-synt_DE_N"/>
    <property type="match status" value="1"/>
</dbReference>
<evidence type="ECO:0000259" key="13">
    <source>
        <dbReference type="Pfam" id="PF02823"/>
    </source>
</evidence>
<dbReference type="GO" id="GO:0045259">
    <property type="term" value="C:proton-transporting ATP synthase complex"/>
    <property type="evidence" value="ECO:0007669"/>
    <property type="project" value="UniProtKB-KW"/>
</dbReference>
<dbReference type="EMBL" id="QGLF01000003">
    <property type="protein sequence ID" value="PWR20846.1"/>
    <property type="molecule type" value="Genomic_DNA"/>
</dbReference>
<dbReference type="GO" id="GO:0005886">
    <property type="term" value="C:plasma membrane"/>
    <property type="evidence" value="ECO:0007669"/>
    <property type="project" value="UniProtKB-SubCell"/>
</dbReference>
<dbReference type="SUPFAM" id="SSF51344">
    <property type="entry name" value="Epsilon subunit of F1F0-ATP synthase N-terminal domain"/>
    <property type="match status" value="1"/>
</dbReference>
<comment type="subunit">
    <text evidence="10 11">F-type ATPases have 2 components, CF(1) - the catalytic core - and CF(0) - the membrane proton channel. CF(1) has five subunits: alpha(3), beta(3), gamma(1), delta(1), epsilon(1). CF(0) has three main subunits: a, b and c.</text>
</comment>
<dbReference type="Gene3D" id="2.60.15.10">
    <property type="entry name" value="F0F1 ATP synthase delta/epsilon subunit, N-terminal"/>
    <property type="match status" value="1"/>
</dbReference>
<keyword evidence="15" id="KW-1185">Reference proteome</keyword>
<comment type="caution">
    <text evidence="14">The sequence shown here is derived from an EMBL/GenBank/DDBJ whole genome shotgun (WGS) entry which is preliminary data.</text>
</comment>
<gene>
    <name evidence="10 14" type="primary">atpC</name>
    <name evidence="14" type="ORF">DKG75_12710</name>
</gene>
<evidence type="ECO:0000256" key="9">
    <source>
        <dbReference type="ARBA" id="ARBA00023310"/>
    </source>
</evidence>
<keyword evidence="14" id="KW-0378">Hydrolase</keyword>
<dbReference type="Proteomes" id="UP000246077">
    <property type="component" value="Unassembled WGS sequence"/>
</dbReference>
<evidence type="ECO:0000256" key="11">
    <source>
        <dbReference type="RuleBase" id="RU003656"/>
    </source>
</evidence>
<keyword evidence="4 10" id="KW-0813">Transport</keyword>
<evidence type="ECO:0000313" key="15">
    <source>
        <dbReference type="Proteomes" id="UP000246077"/>
    </source>
</evidence>
<evidence type="ECO:0000313" key="14">
    <source>
        <dbReference type="EMBL" id="PWR20846.1"/>
    </source>
</evidence>
<evidence type="ECO:0000256" key="7">
    <source>
        <dbReference type="ARBA" id="ARBA00023136"/>
    </source>
</evidence>
<dbReference type="InterPro" id="IPR020546">
    <property type="entry name" value="ATP_synth_F1_dsu/esu_N"/>
</dbReference>
<evidence type="ECO:0000256" key="12">
    <source>
        <dbReference type="SAM" id="Coils"/>
    </source>
</evidence>
<dbReference type="GO" id="GO:0046933">
    <property type="term" value="F:proton-transporting ATP synthase activity, rotational mechanism"/>
    <property type="evidence" value="ECO:0007669"/>
    <property type="project" value="UniProtKB-UniRule"/>
</dbReference>
<evidence type="ECO:0000256" key="6">
    <source>
        <dbReference type="ARBA" id="ARBA00023065"/>
    </source>
</evidence>
<keyword evidence="9 10" id="KW-0066">ATP synthesis</keyword>
<evidence type="ECO:0000256" key="8">
    <source>
        <dbReference type="ARBA" id="ARBA00023196"/>
    </source>
</evidence>
<evidence type="ECO:0000256" key="10">
    <source>
        <dbReference type="HAMAP-Rule" id="MF_00530"/>
    </source>
</evidence>
<keyword evidence="8 10" id="KW-0139">CF(1)</keyword>
<comment type="similarity">
    <text evidence="3 10 11">Belongs to the ATPase epsilon chain family.</text>
</comment>
<evidence type="ECO:0000256" key="1">
    <source>
        <dbReference type="ARBA" id="ARBA00003543"/>
    </source>
</evidence>
<keyword evidence="7 10" id="KW-0472">Membrane</keyword>
<evidence type="ECO:0000256" key="4">
    <source>
        <dbReference type="ARBA" id="ARBA00022448"/>
    </source>
</evidence>
<dbReference type="CDD" id="cd12152">
    <property type="entry name" value="F1-ATPase_delta"/>
    <property type="match status" value="1"/>
</dbReference>
<dbReference type="PANTHER" id="PTHR13822">
    <property type="entry name" value="ATP SYNTHASE DELTA/EPSILON CHAIN"/>
    <property type="match status" value="1"/>
</dbReference>
<dbReference type="NCBIfam" id="NF009983">
    <property type="entry name" value="PRK13449.1"/>
    <property type="match status" value="1"/>
</dbReference>
<dbReference type="NCBIfam" id="TIGR01216">
    <property type="entry name" value="ATP_synt_epsi"/>
    <property type="match status" value="1"/>
</dbReference>
<evidence type="ECO:0000256" key="3">
    <source>
        <dbReference type="ARBA" id="ARBA00005712"/>
    </source>
</evidence>
<dbReference type="GO" id="GO:0005524">
    <property type="term" value="F:ATP binding"/>
    <property type="evidence" value="ECO:0007669"/>
    <property type="project" value="UniProtKB-UniRule"/>
</dbReference>
<sequence>MADKLHFELVSPERLLFSADVETVTVPGAEGDLGILVDHAPLVALLRPGVVEVQAGGKVTARLFVRGGFAQVTPEGLTVLAEEAVDLATVSKADLQDKLKGAEADLAASADDNQRIRAEAQVAAIRQVLEAA</sequence>
<feature type="domain" description="ATP synthase F1 complex delta/epsilon subunit N-terminal" evidence="13">
    <location>
        <begin position="5"/>
        <end position="84"/>
    </location>
</feature>
<dbReference type="NCBIfam" id="NF001851">
    <property type="entry name" value="PRK00571.2-4"/>
    <property type="match status" value="1"/>
</dbReference>
<protein>
    <recommendedName>
        <fullName evidence="10">ATP synthase epsilon chain</fullName>
    </recommendedName>
    <alternativeName>
        <fullName evidence="10">ATP synthase F1 sector epsilon subunit</fullName>
    </alternativeName>
    <alternativeName>
        <fullName evidence="10">F-ATPase epsilon subunit</fullName>
    </alternativeName>
</protein>
<name>A0A317E3W7_9PROT</name>
<dbReference type="OrthoDB" id="9799969at2"/>
<reference evidence="15" key="1">
    <citation type="submission" date="2018-05" db="EMBL/GenBank/DDBJ databases">
        <title>Zavarzinia sp. HR-AS.</title>
        <authorList>
            <person name="Lee Y."/>
            <person name="Jeon C.O."/>
        </authorList>
    </citation>
    <scope>NUCLEOTIDE SEQUENCE [LARGE SCALE GENOMIC DNA]</scope>
    <source>
        <strain evidence="15">DSM 1231</strain>
    </source>
</reference>
<dbReference type="GO" id="GO:0012505">
    <property type="term" value="C:endomembrane system"/>
    <property type="evidence" value="ECO:0007669"/>
    <property type="project" value="UniProtKB-SubCell"/>
</dbReference>
<evidence type="ECO:0000256" key="5">
    <source>
        <dbReference type="ARBA" id="ARBA00022781"/>
    </source>
</evidence>